<comment type="caution">
    <text evidence="7">The sequence shown here is derived from an EMBL/GenBank/DDBJ whole genome shotgun (WGS) entry which is preliminary data.</text>
</comment>
<feature type="region of interest" description="Disordered" evidence="4">
    <location>
        <begin position="326"/>
        <end position="428"/>
    </location>
</feature>
<evidence type="ECO:0000313" key="7">
    <source>
        <dbReference type="EMBL" id="GIM75049.1"/>
    </source>
</evidence>
<dbReference type="Pfam" id="PF03777">
    <property type="entry name" value="ChpA-C"/>
    <property type="match status" value="5"/>
</dbReference>
<feature type="region of interest" description="Disordered" evidence="4">
    <location>
        <begin position="81"/>
        <end position="101"/>
    </location>
</feature>
<sequence>MKTWVRKTLSVGVLAAGALLFAPGAAQADVSQDSSGNVGILNGTQVFAPIAVPLNVVGNSIGVAGEANSAGSGINFVESGKKRGDRDWNRGRGRNVSQNSSGNFGILNGTQAYLPISVPVNVVGNSAAVLGLANASGAGVNHVESTKVEHGKGNRGGRGGRDGDQNSSGNFGVLNGTQVYAPIDVPINLCGNALSILGLAQSQAACVNGVGGGHRRESTSQDTSGNYGIANGTQVYAPISAPLNVAGNSIGVAGEANSAAVAKNESTRGHDFSQNSSRNVGILNGTQLAAPISIPINVCGNSLAVLGLANSAAACANDVDGDRGHGHGHNGNGGDNGHGHGHDGNGGDNGGKDDDDYVAGDDDVKDDGYGDKDDNDVDGDGGNQGDKYGKPARKSTQEAGAVDGLTQNLSNAGGLNVGGLSVLDTLGK</sequence>
<keyword evidence="1" id="KW-0964">Secreted</keyword>
<feature type="compositionally biased region" description="Basic and acidic residues" evidence="4">
    <location>
        <begin position="81"/>
        <end position="90"/>
    </location>
</feature>
<feature type="compositionally biased region" description="Acidic residues" evidence="4">
    <location>
        <begin position="353"/>
        <end position="365"/>
    </location>
</feature>
<evidence type="ECO:0000256" key="3">
    <source>
        <dbReference type="ARBA" id="ARBA00023087"/>
    </source>
</evidence>
<dbReference type="RefSeq" id="WP_212992289.1">
    <property type="nucleotide sequence ID" value="NZ_BAABEA010000020.1"/>
</dbReference>
<feature type="domain" description="Chaplin" evidence="6">
    <location>
        <begin position="226"/>
        <end position="266"/>
    </location>
</feature>
<evidence type="ECO:0000259" key="6">
    <source>
        <dbReference type="PROSITE" id="PS51884"/>
    </source>
</evidence>
<feature type="domain" description="Chaplin" evidence="6">
    <location>
        <begin position="37"/>
        <end position="77"/>
    </location>
</feature>
<name>A0A919SP58_9ACTN</name>
<evidence type="ECO:0000256" key="4">
    <source>
        <dbReference type="SAM" id="MobiDB-lite"/>
    </source>
</evidence>
<evidence type="ECO:0000313" key="8">
    <source>
        <dbReference type="Proteomes" id="UP000681340"/>
    </source>
</evidence>
<dbReference type="PROSITE" id="PS51884">
    <property type="entry name" value="CHAPLIN"/>
    <property type="match status" value="5"/>
</dbReference>
<evidence type="ECO:0000256" key="2">
    <source>
        <dbReference type="ARBA" id="ARBA00022889"/>
    </source>
</evidence>
<evidence type="ECO:0000256" key="1">
    <source>
        <dbReference type="ARBA" id="ARBA00022512"/>
    </source>
</evidence>
<accession>A0A919SP58</accession>
<dbReference type="EMBL" id="BOQL01000054">
    <property type="protein sequence ID" value="GIM75049.1"/>
    <property type="molecule type" value="Genomic_DNA"/>
</dbReference>
<proteinExistence type="predicted"/>
<feature type="signal peptide" evidence="5">
    <location>
        <begin position="1"/>
        <end position="28"/>
    </location>
</feature>
<dbReference type="AlphaFoldDB" id="A0A919SP58"/>
<keyword evidence="5" id="KW-0732">Signal</keyword>
<feature type="domain" description="Chaplin" evidence="6">
    <location>
        <begin position="279"/>
        <end position="319"/>
    </location>
</feature>
<evidence type="ECO:0000256" key="5">
    <source>
        <dbReference type="SAM" id="SignalP"/>
    </source>
</evidence>
<organism evidence="7 8">
    <name type="scientific">Actinoplanes auranticolor</name>
    <dbReference type="NCBI Taxonomy" id="47988"/>
    <lineage>
        <taxon>Bacteria</taxon>
        <taxon>Bacillati</taxon>
        <taxon>Actinomycetota</taxon>
        <taxon>Actinomycetes</taxon>
        <taxon>Micromonosporales</taxon>
        <taxon>Micromonosporaceae</taxon>
        <taxon>Actinoplanes</taxon>
    </lineage>
</organism>
<keyword evidence="3" id="KW-0034">Amyloid</keyword>
<dbReference type="Proteomes" id="UP000681340">
    <property type="component" value="Unassembled WGS sequence"/>
</dbReference>
<dbReference type="GO" id="GO:0007155">
    <property type="term" value="P:cell adhesion"/>
    <property type="evidence" value="ECO:0007669"/>
    <property type="project" value="UniProtKB-KW"/>
</dbReference>
<protein>
    <recommendedName>
        <fullName evidence="6">Chaplin domain-containing protein</fullName>
    </recommendedName>
</protein>
<reference evidence="7" key="1">
    <citation type="submission" date="2021-03" db="EMBL/GenBank/DDBJ databases">
        <title>Whole genome shotgun sequence of Actinoplanes auranticolor NBRC 12245.</title>
        <authorList>
            <person name="Komaki H."/>
            <person name="Tamura T."/>
        </authorList>
    </citation>
    <scope>NUCLEOTIDE SEQUENCE</scope>
    <source>
        <strain evidence="7">NBRC 12245</strain>
    </source>
</reference>
<gene>
    <name evidence="7" type="ORF">Aau02nite_64020</name>
</gene>
<feature type="domain" description="Chaplin" evidence="6">
    <location>
        <begin position="170"/>
        <end position="210"/>
    </location>
</feature>
<keyword evidence="2" id="KW-0130">Cell adhesion</keyword>
<keyword evidence="8" id="KW-1185">Reference proteome</keyword>
<feature type="region of interest" description="Disordered" evidence="4">
    <location>
        <begin position="144"/>
        <end position="170"/>
    </location>
</feature>
<feature type="chain" id="PRO_5036835140" description="Chaplin domain-containing protein" evidence="5">
    <location>
        <begin position="29"/>
        <end position="428"/>
    </location>
</feature>
<dbReference type="InterPro" id="IPR005528">
    <property type="entry name" value="ChpA-H"/>
</dbReference>
<keyword evidence="1" id="KW-0134">Cell wall</keyword>
<feature type="domain" description="Chaplin" evidence="6">
    <location>
        <begin position="103"/>
        <end position="143"/>
    </location>
</feature>